<reference evidence="9 10" key="1">
    <citation type="submission" date="2020-11" db="EMBL/GenBank/DDBJ databases">
        <title>The genome sequence of Novosphingobium sp. 1Y9A.</title>
        <authorList>
            <person name="Liu Y."/>
        </authorList>
    </citation>
    <scope>NUCLEOTIDE SEQUENCE [LARGE SCALE GENOMIC DNA]</scope>
    <source>
        <strain evidence="9 10">1Y9A</strain>
    </source>
</reference>
<evidence type="ECO:0000313" key="9">
    <source>
        <dbReference type="EMBL" id="MBF9149602.1"/>
    </source>
</evidence>
<evidence type="ECO:0000256" key="6">
    <source>
        <dbReference type="ARBA" id="ARBA00022982"/>
    </source>
</evidence>
<dbReference type="Gene3D" id="2.130.10.10">
    <property type="entry name" value="YVTN repeat-like/Quinoprotein amine dehydrogenase"/>
    <property type="match status" value="1"/>
</dbReference>
<keyword evidence="7" id="KW-0560">Oxidoreductase</keyword>
<dbReference type="EMBL" id="JADQDC010000001">
    <property type="protein sequence ID" value="MBF9149602.1"/>
    <property type="molecule type" value="Genomic_DNA"/>
</dbReference>
<comment type="similarity">
    <text evidence="2">Belongs to the aromatic amine dehydrogenase heavy chain family.</text>
</comment>
<evidence type="ECO:0000256" key="3">
    <source>
        <dbReference type="ARBA" id="ARBA00022448"/>
    </source>
</evidence>
<evidence type="ECO:0000256" key="2">
    <source>
        <dbReference type="ARBA" id="ARBA00010548"/>
    </source>
</evidence>
<keyword evidence="4 8" id="KW-0732">Signal</keyword>
<evidence type="ECO:0000256" key="1">
    <source>
        <dbReference type="ARBA" id="ARBA00004418"/>
    </source>
</evidence>
<dbReference type="InterPro" id="IPR015943">
    <property type="entry name" value="WD40/YVTN_repeat-like_dom_sf"/>
</dbReference>
<proteinExistence type="inferred from homology"/>
<keyword evidence="6" id="KW-0249">Electron transport</keyword>
<feature type="signal peptide" evidence="8">
    <location>
        <begin position="1"/>
        <end position="25"/>
    </location>
</feature>
<accession>A0ABS0HBE5</accession>
<sequence>MRSLRNGMLAAGLGAAFVMTSSVCAAPRKAPAAPKVPELAAEDVTVVELKDRMPAHWLVVNDVVFTHLLDGRAYIVDADKGTYLGMVPGGHSHAGVQFSPDGANLLMPGTFFARGSRGERTDVITWFALKDLMPGPEVVIPPKRMQALPLLSSIPLTDDGRFMLIFNFTPEQSMTVVDAQAKKLVGEFETPGCALAHMTGARSFMMQCADGSLQSATLDESGVITLGATTDPLFDRDDPATDKPVRVGNSRWLFITFAGAVTEVDNASGTPVAGARWRLTGPGEQGWRPGGLQPYAFHAPSGLLYVLMHEGGPGTHKHPGTEIWVFDVARQQRIARLPIETPATAIEISKDADPLLYTALFGSGTVVVRKPADASVLRKIEGLGNDISVLQAPPVAAPAAGAAK</sequence>
<name>A0ABS0HBE5_9SPHN</name>
<comment type="subcellular location">
    <subcellularLocation>
        <location evidence="1">Periplasm</location>
    </subcellularLocation>
</comment>
<evidence type="ECO:0000313" key="10">
    <source>
        <dbReference type="Proteomes" id="UP000600799"/>
    </source>
</evidence>
<evidence type="ECO:0000256" key="4">
    <source>
        <dbReference type="ARBA" id="ARBA00022729"/>
    </source>
</evidence>
<dbReference type="Pfam" id="PF06433">
    <property type="entry name" value="Me-amine-dh_H"/>
    <property type="match status" value="1"/>
</dbReference>
<comment type="caution">
    <text evidence="9">The sequence shown here is derived from an EMBL/GenBank/DDBJ whole genome shotgun (WGS) entry which is preliminary data.</text>
</comment>
<keyword evidence="5" id="KW-0574">Periplasm</keyword>
<organism evidence="9 10">
    <name type="scientific">Novosphingobium jiangmenense</name>
    <dbReference type="NCBI Taxonomy" id="2791981"/>
    <lineage>
        <taxon>Bacteria</taxon>
        <taxon>Pseudomonadati</taxon>
        <taxon>Pseudomonadota</taxon>
        <taxon>Alphaproteobacteria</taxon>
        <taxon>Sphingomonadales</taxon>
        <taxon>Sphingomonadaceae</taxon>
        <taxon>Novosphingobium</taxon>
    </lineage>
</organism>
<dbReference type="InterPro" id="IPR009451">
    <property type="entry name" value="Metamine_DH_Hvc"/>
</dbReference>
<evidence type="ECO:0000256" key="5">
    <source>
        <dbReference type="ARBA" id="ARBA00022764"/>
    </source>
</evidence>
<dbReference type="RefSeq" id="WP_196273975.1">
    <property type="nucleotide sequence ID" value="NZ_JADQDC010000001.1"/>
</dbReference>
<feature type="chain" id="PRO_5045245429" evidence="8">
    <location>
        <begin position="26"/>
        <end position="404"/>
    </location>
</feature>
<dbReference type="Proteomes" id="UP000600799">
    <property type="component" value="Unassembled WGS sequence"/>
</dbReference>
<dbReference type="SUPFAM" id="SSF50969">
    <property type="entry name" value="YVTN repeat-like/Quinoprotein amine dehydrogenase"/>
    <property type="match status" value="1"/>
</dbReference>
<evidence type="ECO:0000256" key="8">
    <source>
        <dbReference type="SAM" id="SignalP"/>
    </source>
</evidence>
<gene>
    <name evidence="9" type="ORF">I2488_01160</name>
</gene>
<dbReference type="InterPro" id="IPR011044">
    <property type="entry name" value="Quino_amine_DH_bsu"/>
</dbReference>
<keyword evidence="10" id="KW-1185">Reference proteome</keyword>
<protein>
    <submittedName>
        <fullName evidence="9">Amine dehydrogenase</fullName>
    </submittedName>
</protein>
<keyword evidence="3" id="KW-0813">Transport</keyword>
<evidence type="ECO:0000256" key="7">
    <source>
        <dbReference type="ARBA" id="ARBA00023002"/>
    </source>
</evidence>